<dbReference type="Gene3D" id="1.10.1760.20">
    <property type="match status" value="1"/>
</dbReference>
<evidence type="ECO:0000313" key="4">
    <source>
        <dbReference type="Proteomes" id="UP000319335"/>
    </source>
</evidence>
<evidence type="ECO:0000256" key="2">
    <source>
        <dbReference type="SAM" id="Phobius"/>
    </source>
</evidence>
<feature type="transmembrane region" description="Helical" evidence="2">
    <location>
        <begin position="156"/>
        <end position="177"/>
    </location>
</feature>
<proteinExistence type="inferred from homology"/>
<dbReference type="GO" id="GO:0005886">
    <property type="term" value="C:plasma membrane"/>
    <property type="evidence" value="ECO:0007669"/>
    <property type="project" value="UniProtKB-SubCell"/>
</dbReference>
<keyword evidence="1 2" id="KW-0472">Membrane</keyword>
<keyword evidence="1" id="KW-1003">Cell membrane</keyword>
<keyword evidence="1" id="KW-0813">Transport</keyword>
<dbReference type="OrthoDB" id="50443at2157"/>
<comment type="similarity">
    <text evidence="1">Belongs to the BioY family.</text>
</comment>
<comment type="caution">
    <text evidence="3">The sequence shown here is derived from an EMBL/GenBank/DDBJ whole genome shotgun (WGS) entry which is preliminary data.</text>
</comment>
<gene>
    <name evidence="3" type="ORF">FKV42_04640</name>
</gene>
<feature type="transmembrane region" description="Helical" evidence="2">
    <location>
        <begin position="89"/>
        <end position="110"/>
    </location>
</feature>
<dbReference type="EMBL" id="VIAQ01000011">
    <property type="protein sequence ID" value="TQD26795.1"/>
    <property type="molecule type" value="Genomic_DNA"/>
</dbReference>
<dbReference type="Proteomes" id="UP000319335">
    <property type="component" value="Unassembled WGS sequence"/>
</dbReference>
<sequence>MLNVNHFQTTNSNNIKKMVFASLFAALMAVGAYVEIPIPASPVPITLQTFFVLLTGAILGARWGTISVIVYLLLGIAGLPVFSGGSSGLGMIFGPTGGFLIGFMFGAFIIGYLSDRFGTKNIGLNIAIMLAGLSVIYVFGILQLMNVADLSLTQALVLGMIPYLPGAVLKLIAAAVISSRYSLNQE</sequence>
<dbReference type="AlphaFoldDB" id="A0A7Z8KR93"/>
<keyword evidence="2" id="KW-1133">Transmembrane helix</keyword>
<reference evidence="3 4" key="1">
    <citation type="submission" date="2019-06" db="EMBL/GenBank/DDBJ databases">
        <title>Draft genome sequence of Methanolobus vulcani B1d.</title>
        <authorList>
            <person name="Creighbaum A.J."/>
            <person name="Ticak T."/>
            <person name="Hariraju D."/>
            <person name="Arivett B.A."/>
            <person name="Ferguson D.J.Jr."/>
        </authorList>
    </citation>
    <scope>NUCLEOTIDE SEQUENCE [LARGE SCALE GENOMIC DNA]</scope>
    <source>
        <strain evidence="3 4">B1d</strain>
    </source>
</reference>
<dbReference type="InterPro" id="IPR003784">
    <property type="entry name" value="BioY"/>
</dbReference>
<feature type="transmembrane region" description="Helical" evidence="2">
    <location>
        <begin position="122"/>
        <end position="144"/>
    </location>
</feature>
<dbReference type="Pfam" id="PF02632">
    <property type="entry name" value="BioY"/>
    <property type="match status" value="1"/>
</dbReference>
<organism evidence="3 4">
    <name type="scientific">Methanolobus vulcani</name>
    <dbReference type="NCBI Taxonomy" id="38026"/>
    <lineage>
        <taxon>Archaea</taxon>
        <taxon>Methanobacteriati</taxon>
        <taxon>Methanobacteriota</taxon>
        <taxon>Stenosarchaea group</taxon>
        <taxon>Methanomicrobia</taxon>
        <taxon>Methanosarcinales</taxon>
        <taxon>Methanosarcinaceae</taxon>
        <taxon>Methanolobus</taxon>
    </lineage>
</organism>
<evidence type="ECO:0000256" key="1">
    <source>
        <dbReference type="PIRNR" id="PIRNR016661"/>
    </source>
</evidence>
<dbReference type="PANTHER" id="PTHR34295">
    <property type="entry name" value="BIOTIN TRANSPORTER BIOY"/>
    <property type="match status" value="1"/>
</dbReference>
<dbReference type="GO" id="GO:0015225">
    <property type="term" value="F:biotin transmembrane transporter activity"/>
    <property type="evidence" value="ECO:0007669"/>
    <property type="project" value="UniProtKB-UniRule"/>
</dbReference>
<accession>A0A7Z8KR93</accession>
<feature type="transmembrane region" description="Helical" evidence="2">
    <location>
        <begin position="20"/>
        <end position="38"/>
    </location>
</feature>
<evidence type="ECO:0000313" key="3">
    <source>
        <dbReference type="EMBL" id="TQD26795.1"/>
    </source>
</evidence>
<name>A0A7Z8KR93_9EURY</name>
<dbReference type="PIRSF" id="PIRSF016661">
    <property type="entry name" value="BioY"/>
    <property type="match status" value="1"/>
</dbReference>
<keyword evidence="4" id="KW-1185">Reference proteome</keyword>
<comment type="subcellular location">
    <subcellularLocation>
        <location evidence="1">Cell membrane</location>
        <topology evidence="1">Multi-pass membrane protein</topology>
    </subcellularLocation>
</comment>
<keyword evidence="2" id="KW-0812">Transmembrane</keyword>
<feature type="transmembrane region" description="Helical" evidence="2">
    <location>
        <begin position="50"/>
        <end position="77"/>
    </location>
</feature>
<protein>
    <submittedName>
        <fullName evidence="3">Biotin transporter BioY</fullName>
    </submittedName>
</protein>
<dbReference type="PANTHER" id="PTHR34295:SF1">
    <property type="entry name" value="BIOTIN TRANSPORTER BIOY"/>
    <property type="match status" value="1"/>
</dbReference>